<evidence type="ECO:0000256" key="2">
    <source>
        <dbReference type="ARBA" id="ARBA00022490"/>
    </source>
</evidence>
<dbReference type="CDD" id="cd00367">
    <property type="entry name" value="PTS-HPr_like"/>
    <property type="match status" value="1"/>
</dbReference>
<evidence type="ECO:0000256" key="3">
    <source>
        <dbReference type="ARBA" id="ARBA00022683"/>
    </source>
</evidence>
<dbReference type="Proteomes" id="UP000216133">
    <property type="component" value="Unassembled WGS sequence"/>
</dbReference>
<dbReference type="InterPro" id="IPR035895">
    <property type="entry name" value="HPr-like_sf"/>
</dbReference>
<dbReference type="EMBL" id="NPBS01000152">
    <property type="protein sequence ID" value="PAF23752.1"/>
    <property type="molecule type" value="Genomic_DNA"/>
</dbReference>
<accession>A0A268RU55</accession>
<evidence type="ECO:0000259" key="4">
    <source>
        <dbReference type="PROSITE" id="PS51350"/>
    </source>
</evidence>
<dbReference type="PANTHER" id="PTHR33705">
    <property type="entry name" value="PHOSPHOCARRIER PROTEIN HPR"/>
    <property type="match status" value="1"/>
</dbReference>
<organism evidence="5 6">
    <name type="scientific">Shouchella clausii</name>
    <name type="common">Alkalihalobacillus clausii</name>
    <dbReference type="NCBI Taxonomy" id="79880"/>
    <lineage>
        <taxon>Bacteria</taxon>
        <taxon>Bacillati</taxon>
        <taxon>Bacillota</taxon>
        <taxon>Bacilli</taxon>
        <taxon>Bacillales</taxon>
        <taxon>Bacillaceae</taxon>
        <taxon>Shouchella</taxon>
    </lineage>
</organism>
<keyword evidence="2" id="KW-0963">Cytoplasm</keyword>
<dbReference type="InterPro" id="IPR050399">
    <property type="entry name" value="HPr"/>
</dbReference>
<dbReference type="GO" id="GO:0005737">
    <property type="term" value="C:cytoplasm"/>
    <property type="evidence" value="ECO:0007669"/>
    <property type="project" value="UniProtKB-SubCell"/>
</dbReference>
<proteinExistence type="predicted"/>
<protein>
    <submittedName>
        <fullName evidence="5">Phosphocarrier protein Chr</fullName>
    </submittedName>
</protein>
<dbReference type="PANTHER" id="PTHR33705:SF2">
    <property type="entry name" value="PHOSPHOCARRIER PROTEIN NPR"/>
    <property type="match status" value="1"/>
</dbReference>
<evidence type="ECO:0000256" key="1">
    <source>
        <dbReference type="ARBA" id="ARBA00004496"/>
    </source>
</evidence>
<dbReference type="GO" id="GO:0009401">
    <property type="term" value="P:phosphoenolpyruvate-dependent sugar phosphotransferase system"/>
    <property type="evidence" value="ECO:0007669"/>
    <property type="project" value="UniProtKB-KW"/>
</dbReference>
<dbReference type="NCBIfam" id="TIGR01003">
    <property type="entry name" value="PTS_HPr_family"/>
    <property type="match status" value="1"/>
</dbReference>
<evidence type="ECO:0000313" key="6">
    <source>
        <dbReference type="Proteomes" id="UP000216133"/>
    </source>
</evidence>
<dbReference type="RefSeq" id="WP_095328186.1">
    <property type="nucleotide sequence ID" value="NZ_NPBS01000152.1"/>
</dbReference>
<dbReference type="PROSITE" id="PS51350">
    <property type="entry name" value="PTS_HPR_DOM"/>
    <property type="match status" value="1"/>
</dbReference>
<evidence type="ECO:0000313" key="5">
    <source>
        <dbReference type="EMBL" id="PAF23752.1"/>
    </source>
</evidence>
<dbReference type="InterPro" id="IPR000032">
    <property type="entry name" value="HPr-like"/>
</dbReference>
<dbReference type="AlphaFoldDB" id="A0A268RU55"/>
<name>A0A268RU55_SHOCL</name>
<gene>
    <name evidence="5" type="ORF">CHH61_22240</name>
</gene>
<comment type="caution">
    <text evidence="5">The sequence shown here is derived from an EMBL/GenBank/DDBJ whole genome shotgun (WGS) entry which is preliminary data.</text>
</comment>
<dbReference type="SUPFAM" id="SSF55594">
    <property type="entry name" value="HPr-like"/>
    <property type="match status" value="1"/>
</dbReference>
<sequence length="83" mass="8703">MGKTVTVGLEHGLHANAASAFVHEAGQYKADVYLKKGSSTINAKSILGLMSIVVQKGDDVLLTAEGADEEAAIERLSTFLEGK</sequence>
<reference evidence="5 6" key="1">
    <citation type="submission" date="2017-07" db="EMBL/GenBank/DDBJ databases">
        <title>Isolation and whole genome analysis of endospore-forming bacteria from heroin.</title>
        <authorList>
            <person name="Kalinowski J."/>
            <person name="Ahrens B."/>
            <person name="Al-Dilaimi A."/>
            <person name="Winkler A."/>
            <person name="Wibberg D."/>
            <person name="Schleenbecker U."/>
            <person name="Ruckert C."/>
            <person name="Wolfel R."/>
            <person name="Grass G."/>
        </authorList>
    </citation>
    <scope>NUCLEOTIDE SEQUENCE [LARGE SCALE GENOMIC DNA]</scope>
    <source>
        <strain evidence="5 6">7523-2</strain>
    </source>
</reference>
<dbReference type="Gene3D" id="3.30.1340.10">
    <property type="entry name" value="HPr-like"/>
    <property type="match status" value="1"/>
</dbReference>
<comment type="subcellular location">
    <subcellularLocation>
        <location evidence="1">Cytoplasm</location>
    </subcellularLocation>
</comment>
<dbReference type="Pfam" id="PF00381">
    <property type="entry name" value="PTS-HPr"/>
    <property type="match status" value="1"/>
</dbReference>
<keyword evidence="3" id="KW-0598">Phosphotransferase system</keyword>
<feature type="domain" description="HPr" evidence="4">
    <location>
        <begin position="1"/>
        <end position="83"/>
    </location>
</feature>
<dbReference type="PRINTS" id="PR00107">
    <property type="entry name" value="PHOSPHOCPHPR"/>
</dbReference>